<dbReference type="InterPro" id="IPR012292">
    <property type="entry name" value="Globin/Proto"/>
</dbReference>
<dbReference type="GO" id="GO:0005344">
    <property type="term" value="F:oxygen carrier activity"/>
    <property type="evidence" value="ECO:0007669"/>
    <property type="project" value="UniProtKB-KW"/>
</dbReference>
<evidence type="ECO:0000256" key="11">
    <source>
        <dbReference type="ARBA" id="ARBA00023027"/>
    </source>
</evidence>
<evidence type="ECO:0000256" key="6">
    <source>
        <dbReference type="ARBA" id="ARBA00022714"/>
    </source>
</evidence>
<dbReference type="PROSITE" id="PS01033">
    <property type="entry name" value="GLOBIN"/>
    <property type="match status" value="1"/>
</dbReference>
<protein>
    <recommendedName>
        <fullName evidence="3">nitric oxide dioxygenase</fullName>
        <ecNumber evidence="3">1.14.12.17</ecNumber>
    </recommendedName>
</protein>
<keyword evidence="18" id="KW-1185">Reference proteome</keyword>
<dbReference type="InterPro" id="IPR017927">
    <property type="entry name" value="FAD-bd_FR_type"/>
</dbReference>
<dbReference type="KEGG" id="nae:BHE16_06300"/>
<dbReference type="Gene3D" id="2.40.30.10">
    <property type="entry name" value="Translation factors"/>
    <property type="match status" value="1"/>
</dbReference>
<dbReference type="OrthoDB" id="9801223at2"/>
<keyword evidence="7" id="KW-0479">Metal-binding</keyword>
<dbReference type="AlphaFoldDB" id="A0A1L2ZNR6"/>
<dbReference type="InterPro" id="IPR001433">
    <property type="entry name" value="OxRdtase_FAD/NAD-bd"/>
</dbReference>
<feature type="domain" description="FAD-binding FR-type" evidence="16">
    <location>
        <begin position="151"/>
        <end position="256"/>
    </location>
</feature>
<dbReference type="GO" id="GO:0019825">
    <property type="term" value="F:oxygen binding"/>
    <property type="evidence" value="ECO:0007669"/>
    <property type="project" value="InterPro"/>
</dbReference>
<dbReference type="GO" id="GO:0071949">
    <property type="term" value="F:FAD binding"/>
    <property type="evidence" value="ECO:0007669"/>
    <property type="project" value="TreeGrafter"/>
</dbReference>
<dbReference type="EMBL" id="CP018135">
    <property type="protein sequence ID" value="APF40688.1"/>
    <property type="molecule type" value="Genomic_DNA"/>
</dbReference>
<evidence type="ECO:0000256" key="1">
    <source>
        <dbReference type="ARBA" id="ARBA00001970"/>
    </source>
</evidence>
<evidence type="ECO:0000256" key="7">
    <source>
        <dbReference type="ARBA" id="ARBA00022723"/>
    </source>
</evidence>
<keyword evidence="9" id="KW-0408">Iron</keyword>
<keyword evidence="5 14" id="KW-0561">Oxygen transport</keyword>
<dbReference type="GO" id="GO:0008941">
    <property type="term" value="F:nitric oxide dioxygenase NAD(P)H activity"/>
    <property type="evidence" value="ECO:0007669"/>
    <property type="project" value="UniProtKB-EC"/>
</dbReference>
<comment type="catalytic activity">
    <reaction evidence="13">
        <text>2 nitric oxide + NADPH + 2 O2 = 2 nitrate + NADP(+) + H(+)</text>
        <dbReference type="Rhea" id="RHEA:19465"/>
        <dbReference type="ChEBI" id="CHEBI:15378"/>
        <dbReference type="ChEBI" id="CHEBI:15379"/>
        <dbReference type="ChEBI" id="CHEBI:16480"/>
        <dbReference type="ChEBI" id="CHEBI:17632"/>
        <dbReference type="ChEBI" id="CHEBI:57783"/>
        <dbReference type="ChEBI" id="CHEBI:58349"/>
        <dbReference type="EC" id="1.14.12.17"/>
    </reaction>
</comment>
<dbReference type="FunFam" id="1.10.490.10:FF:000003">
    <property type="entry name" value="Flavohemoprotein"/>
    <property type="match status" value="1"/>
</dbReference>
<feature type="domain" description="Globin" evidence="15">
    <location>
        <begin position="1"/>
        <end position="141"/>
    </location>
</feature>
<evidence type="ECO:0000259" key="15">
    <source>
        <dbReference type="PROSITE" id="PS01033"/>
    </source>
</evidence>
<dbReference type="InterPro" id="IPR000971">
    <property type="entry name" value="Globin"/>
</dbReference>
<dbReference type="InterPro" id="IPR009050">
    <property type="entry name" value="Globin-like_sf"/>
</dbReference>
<evidence type="ECO:0000256" key="9">
    <source>
        <dbReference type="ARBA" id="ARBA00023004"/>
    </source>
</evidence>
<dbReference type="Pfam" id="PF00970">
    <property type="entry name" value="FAD_binding_6"/>
    <property type="match status" value="1"/>
</dbReference>
<comment type="catalytic activity">
    <reaction evidence="12">
        <text>2 nitric oxide + NADH + 2 O2 = 2 nitrate + NAD(+) + H(+)</text>
        <dbReference type="Rhea" id="RHEA:19469"/>
        <dbReference type="ChEBI" id="CHEBI:15378"/>
        <dbReference type="ChEBI" id="CHEBI:15379"/>
        <dbReference type="ChEBI" id="CHEBI:16480"/>
        <dbReference type="ChEBI" id="CHEBI:17632"/>
        <dbReference type="ChEBI" id="CHEBI:57540"/>
        <dbReference type="ChEBI" id="CHEBI:57945"/>
        <dbReference type="EC" id="1.14.12.17"/>
    </reaction>
</comment>
<dbReference type="GO" id="GO:0020037">
    <property type="term" value="F:heme binding"/>
    <property type="evidence" value="ECO:0007669"/>
    <property type="project" value="InterPro"/>
</dbReference>
<dbReference type="GO" id="GO:0051537">
    <property type="term" value="F:2 iron, 2 sulfur cluster binding"/>
    <property type="evidence" value="ECO:0007669"/>
    <property type="project" value="UniProtKB-KW"/>
</dbReference>
<dbReference type="Gene3D" id="1.10.490.10">
    <property type="entry name" value="Globins"/>
    <property type="match status" value="1"/>
</dbReference>
<evidence type="ECO:0000256" key="10">
    <source>
        <dbReference type="ARBA" id="ARBA00023014"/>
    </source>
</evidence>
<keyword evidence="4 14" id="KW-0349">Heme</keyword>
<proteinExistence type="inferred from homology"/>
<dbReference type="PROSITE" id="PS51384">
    <property type="entry name" value="FAD_FR"/>
    <property type="match status" value="1"/>
</dbReference>
<keyword evidence="6" id="KW-0001">2Fe-2S</keyword>
<evidence type="ECO:0000256" key="2">
    <source>
        <dbReference type="ARBA" id="ARBA00006401"/>
    </source>
</evidence>
<dbReference type="Proteomes" id="UP000183530">
    <property type="component" value="Chromosome"/>
</dbReference>
<dbReference type="EC" id="1.14.12.17" evidence="3"/>
<comment type="similarity">
    <text evidence="14">Belongs to the globin family.</text>
</comment>
<dbReference type="CDD" id="cd06184">
    <property type="entry name" value="flavohem_like_fad_nad_binding"/>
    <property type="match status" value="1"/>
</dbReference>
<dbReference type="PANTHER" id="PTHR43396:SF3">
    <property type="entry name" value="FLAVOHEMOPROTEIN"/>
    <property type="match status" value="1"/>
</dbReference>
<dbReference type="GO" id="GO:0046210">
    <property type="term" value="P:nitric oxide catabolic process"/>
    <property type="evidence" value="ECO:0007669"/>
    <property type="project" value="TreeGrafter"/>
</dbReference>
<dbReference type="InterPro" id="IPR017938">
    <property type="entry name" value="Riboflavin_synthase-like_b-brl"/>
</dbReference>
<keyword evidence="11" id="KW-0520">NAD</keyword>
<keyword evidence="8" id="KW-0521">NADP</keyword>
<dbReference type="SUPFAM" id="SSF52343">
    <property type="entry name" value="Ferredoxin reductase-like, C-terminal NADP-linked domain"/>
    <property type="match status" value="1"/>
</dbReference>
<evidence type="ECO:0000313" key="17">
    <source>
        <dbReference type="EMBL" id="APF40688.1"/>
    </source>
</evidence>
<keyword evidence="10" id="KW-0411">Iron-sulfur</keyword>
<name>A0A1L2ZNR6_9MICC</name>
<evidence type="ECO:0000256" key="3">
    <source>
        <dbReference type="ARBA" id="ARBA00012229"/>
    </source>
</evidence>
<evidence type="ECO:0000313" key="18">
    <source>
        <dbReference type="Proteomes" id="UP000183530"/>
    </source>
</evidence>
<evidence type="ECO:0000256" key="5">
    <source>
        <dbReference type="ARBA" id="ARBA00022621"/>
    </source>
</evidence>
<dbReference type="CDD" id="cd14782">
    <property type="entry name" value="FHb-globin_2"/>
    <property type="match status" value="1"/>
</dbReference>
<dbReference type="Pfam" id="PF00175">
    <property type="entry name" value="NAD_binding_1"/>
    <property type="match status" value="1"/>
</dbReference>
<dbReference type="Pfam" id="PF00042">
    <property type="entry name" value="Globin"/>
    <property type="match status" value="1"/>
</dbReference>
<dbReference type="SUPFAM" id="SSF63380">
    <property type="entry name" value="Riboflavin synthase domain-like"/>
    <property type="match status" value="1"/>
</dbReference>
<keyword evidence="14" id="KW-0813">Transport</keyword>
<dbReference type="InterPro" id="IPR039261">
    <property type="entry name" value="FNR_nucleotide-bd"/>
</dbReference>
<dbReference type="GO" id="GO:0071500">
    <property type="term" value="P:cellular response to nitrosative stress"/>
    <property type="evidence" value="ECO:0007669"/>
    <property type="project" value="TreeGrafter"/>
</dbReference>
<dbReference type="InterPro" id="IPR008333">
    <property type="entry name" value="Cbr1-like_FAD-bd_dom"/>
</dbReference>
<evidence type="ECO:0000256" key="4">
    <source>
        <dbReference type="ARBA" id="ARBA00022617"/>
    </source>
</evidence>
<gene>
    <name evidence="17" type="ORF">BHE16_06300</name>
</gene>
<evidence type="ECO:0000259" key="16">
    <source>
        <dbReference type="PROSITE" id="PS51384"/>
    </source>
</evidence>
<dbReference type="GO" id="GO:0046872">
    <property type="term" value="F:metal ion binding"/>
    <property type="evidence" value="ECO:0007669"/>
    <property type="project" value="UniProtKB-KW"/>
</dbReference>
<dbReference type="SUPFAM" id="SSF46458">
    <property type="entry name" value="Globin-like"/>
    <property type="match status" value="1"/>
</dbReference>
<sequence>MLSDQSRPIIEATLPVVGENLPEITKLFYARMFANRPELLDGVFSRANQKNGTQQQALAGSIAAFATMLVNNPGTLPEKVLSRIAHKHTSLGIVEEQYPIVYENLFAAIVEVLGDAVTPEVAEAWTEVYWLMADALIKIEKGLYAEQANDKMWADWKITSKSAVSDGAIEFRLTPADDTPVTIAKPGQYVSVRVRLEDGLRQARQYTLSDSIYSSTERVFTTKLDEGGEVSPFLHRNLNVGDVVELSNPYGEIVLDENETAPLVIATAGIGCTPSASILAALAARGSDREILVLHADRNEDSWALKQQMLESIEKLPNARFQLWLEDAEGAAETLDVAEGFMNLGDVKLPENANILLCGPLPFMRAIRSAAIEAGVPATNIQYEVFGPRPLVGRPGTPHERSEAR</sequence>
<organism evidence="17 18">
    <name type="scientific">Neomicrococcus aestuarii</name>
    <dbReference type="NCBI Taxonomy" id="556325"/>
    <lineage>
        <taxon>Bacteria</taxon>
        <taxon>Bacillati</taxon>
        <taxon>Actinomycetota</taxon>
        <taxon>Actinomycetes</taxon>
        <taxon>Micrococcales</taxon>
        <taxon>Micrococcaceae</taxon>
        <taxon>Neomicrococcus</taxon>
    </lineage>
</organism>
<dbReference type="STRING" id="556325.BHE16_06300"/>
<evidence type="ECO:0000256" key="13">
    <source>
        <dbReference type="ARBA" id="ARBA00049433"/>
    </source>
</evidence>
<dbReference type="PANTHER" id="PTHR43396">
    <property type="entry name" value="FLAVOHEMOPROTEIN"/>
    <property type="match status" value="1"/>
</dbReference>
<dbReference type="Gene3D" id="3.40.50.80">
    <property type="entry name" value="Nucleotide-binding domain of ferredoxin-NADP reductase (FNR) module"/>
    <property type="match status" value="1"/>
</dbReference>
<accession>A0A1L2ZNR6</accession>
<comment type="similarity">
    <text evidence="2">In the C-terminal section; belongs to the flavoprotein pyridine nucleotide cytochrome reductase family.</text>
</comment>
<evidence type="ECO:0000256" key="14">
    <source>
        <dbReference type="RuleBase" id="RU000356"/>
    </source>
</evidence>
<reference evidence="17 18" key="1">
    <citation type="submission" date="2016-11" db="EMBL/GenBank/DDBJ databases">
        <title>Genome sequencing of Zhihengliuella aestuarii B18 antagonistic to Plasmodiophora brassicae.</title>
        <authorList>
            <person name="Luo Y."/>
        </authorList>
    </citation>
    <scope>NUCLEOTIDE SEQUENCE [LARGE SCALE GENOMIC DNA]</scope>
    <source>
        <strain evidence="17 18">B18</strain>
    </source>
</reference>
<evidence type="ECO:0000256" key="12">
    <source>
        <dbReference type="ARBA" id="ARBA00048649"/>
    </source>
</evidence>
<evidence type="ECO:0000256" key="8">
    <source>
        <dbReference type="ARBA" id="ARBA00022857"/>
    </source>
</evidence>
<comment type="cofactor">
    <cofactor evidence="1">
        <name>heme b</name>
        <dbReference type="ChEBI" id="CHEBI:60344"/>
    </cofactor>
</comment>